<evidence type="ECO:0000313" key="4">
    <source>
        <dbReference type="Proteomes" id="UP000321820"/>
    </source>
</evidence>
<dbReference type="EMBL" id="CP042806">
    <property type="protein sequence ID" value="QEE28274.1"/>
    <property type="molecule type" value="Genomic_DNA"/>
</dbReference>
<dbReference type="RefSeq" id="WP_147647464.1">
    <property type="nucleotide sequence ID" value="NZ_CP042806.1"/>
</dbReference>
<dbReference type="GO" id="GO:0015344">
    <property type="term" value="F:siderophore uptake transmembrane transporter activity"/>
    <property type="evidence" value="ECO:0007669"/>
    <property type="project" value="TreeGrafter"/>
</dbReference>
<dbReference type="PANTHER" id="PTHR30069">
    <property type="entry name" value="TONB-DEPENDENT OUTER MEMBRANE RECEPTOR"/>
    <property type="match status" value="1"/>
</dbReference>
<feature type="signal peptide" evidence="1">
    <location>
        <begin position="1"/>
        <end position="23"/>
    </location>
</feature>
<feature type="chain" id="PRO_5022944733" description="TonB-dependent transporter Oar-like beta-barrel domain-containing protein" evidence="1">
    <location>
        <begin position="24"/>
        <end position="1198"/>
    </location>
</feature>
<sequence length="1198" mass="130258">MIRSFLRPFLLLVLLATAVSIHAQSTSGQISGHVVDPSGANIVGATVQLLNVQTGEVREAKTAESGDFVFPAVQPGQFKVRIALIGFKAYEKENLNLSANERLSAGNITLAVGAQSETVEVQADRTPVQTESGERSALLDSKELSTLMTAGRDVTALLRVLPGVVKDGGGASQLGTQSAGTINGVRGDYNSLSVDGTTGNTRGGPNLDTPMNYDAIGEVKVLLGNYQAEYGQAAGSVVQIVTKSGSKTFHGSAYYYNRNEAFNANDYFNKNKTYVPRPISRYNTIGYNIGGPFFIPGLLNERKDKIFFFFSQEIWPTQKPGTLRQFMMPTALERQGDFSQSVDKSGNQVYIKDPTSSSTTCSKANTSGCFPGNKIPTSRIDPDTQKLMNILPMPNASGTISGGLYNFVNQGVTKNPVNQQVLRVDYNPFTQLHTYFRGTHMTTTNDGPNAAAVNALMQWGVPFFYSTPSRNATLNVTYIPTPTLINELNVGFASWNETTGLSNSADIAKFQKDKLGINLGQYNPAINPLKLVPRASFAGSTGFAIANSPSILFDNRFPLSDDTRSWQVTDGITKVFNRHTPKAGIYYQKGLYIQRHTGATFDGQFAFDTNSSNPNDTGYAYANAVAGYYNSYTEGSNTADYAPTWKVLEWYLQDSWKVVPSLTLEYGVRFSYDLPTTLKPGNGAGYVPSRYNSAKVPRLYTPYQDPKTKTRYAVDPGAGTPGSSGNPLLPAVYIGQFVPNSGDFFNGTVVNTDSSYPTSLRYSNGLLVAPRFGFAYSPFNNSKTVVRGGTGLFYNMREGGGTVGDYSLIGPIVINPVQNYGDARQFANNCSGSACSSAGISTISPQDTRILQPNRPLETIFNGTIGIQQAINGGTVIDVAYVGTFGRHLSEQYNTNLVPYLSHFQTKNIDNTVAATTVLGNVSQPVPLNDNFFRPTPGYGAINLRSYSGTSNYHSLQAQLTRRFAKGLQFGVVYTWSKAMTDADAVNGTVATYQNRRFWNYSLASYDRTNNFVVHWLWDLPKASALWSNWATKAVLDNWQYSGIAELVSGTPYGITLNTSGIDLTGGGDGARAVVSASPVLPKNKRTVTQYFDTSVFVLPTYKAVPGPDTPGITRNIVFRGPGTNNMDMALNKNVPIREGILFQLRCEAYNVFNHASFNAIDNTARFNTNGTTNFSTFGNLTGDRGPRQLQLSGRINF</sequence>
<dbReference type="InterPro" id="IPR057601">
    <property type="entry name" value="Oar-like_b-barrel"/>
</dbReference>
<accession>A0A5B9E9F0</accession>
<dbReference type="PANTHER" id="PTHR30069:SF46">
    <property type="entry name" value="OAR PROTEIN"/>
    <property type="match status" value="1"/>
</dbReference>
<dbReference type="InterPro" id="IPR037066">
    <property type="entry name" value="Plug_dom_sf"/>
</dbReference>
<gene>
    <name evidence="3" type="ORF">FTW19_09865</name>
</gene>
<feature type="domain" description="TonB-dependent transporter Oar-like beta-barrel" evidence="2">
    <location>
        <begin position="241"/>
        <end position="1191"/>
    </location>
</feature>
<dbReference type="GO" id="GO:0009279">
    <property type="term" value="C:cell outer membrane"/>
    <property type="evidence" value="ECO:0007669"/>
    <property type="project" value="TreeGrafter"/>
</dbReference>
<reference evidence="3 4" key="1">
    <citation type="submission" date="2019-08" db="EMBL/GenBank/DDBJ databases">
        <title>Complete genome sequence of Terriglobus albidus strain ORNL.</title>
        <authorList>
            <person name="Podar M."/>
        </authorList>
    </citation>
    <scope>NUCLEOTIDE SEQUENCE [LARGE SCALE GENOMIC DNA]</scope>
    <source>
        <strain evidence="3 4">ORNL</strain>
    </source>
</reference>
<dbReference type="SUPFAM" id="SSF49464">
    <property type="entry name" value="Carboxypeptidase regulatory domain-like"/>
    <property type="match status" value="1"/>
</dbReference>
<dbReference type="KEGG" id="talb:FTW19_09865"/>
<dbReference type="AlphaFoldDB" id="A0A5B9E9F0"/>
<protein>
    <recommendedName>
        <fullName evidence="2">TonB-dependent transporter Oar-like beta-barrel domain-containing protein</fullName>
    </recommendedName>
</protein>
<evidence type="ECO:0000256" key="1">
    <source>
        <dbReference type="SAM" id="SignalP"/>
    </source>
</evidence>
<keyword evidence="1" id="KW-0732">Signal</keyword>
<evidence type="ECO:0000259" key="2">
    <source>
        <dbReference type="Pfam" id="PF25183"/>
    </source>
</evidence>
<dbReference type="GO" id="GO:0044718">
    <property type="term" value="P:siderophore transmembrane transport"/>
    <property type="evidence" value="ECO:0007669"/>
    <property type="project" value="TreeGrafter"/>
</dbReference>
<name>A0A5B9E9F0_9BACT</name>
<dbReference type="OrthoDB" id="97893at2"/>
<dbReference type="Gene3D" id="2.170.130.10">
    <property type="entry name" value="TonB-dependent receptor, plug domain"/>
    <property type="match status" value="1"/>
</dbReference>
<dbReference type="Gene3D" id="2.60.40.1120">
    <property type="entry name" value="Carboxypeptidase-like, regulatory domain"/>
    <property type="match status" value="1"/>
</dbReference>
<dbReference type="Pfam" id="PF13620">
    <property type="entry name" value="CarboxypepD_reg"/>
    <property type="match status" value="1"/>
</dbReference>
<dbReference type="Pfam" id="PF25183">
    <property type="entry name" value="OMP_b-brl_4"/>
    <property type="match status" value="1"/>
</dbReference>
<proteinExistence type="predicted"/>
<evidence type="ECO:0000313" key="3">
    <source>
        <dbReference type="EMBL" id="QEE28274.1"/>
    </source>
</evidence>
<dbReference type="Proteomes" id="UP000321820">
    <property type="component" value="Chromosome"/>
</dbReference>
<dbReference type="SUPFAM" id="SSF56935">
    <property type="entry name" value="Porins"/>
    <property type="match status" value="1"/>
</dbReference>
<organism evidence="3 4">
    <name type="scientific">Terriglobus albidus</name>
    <dbReference type="NCBI Taxonomy" id="1592106"/>
    <lineage>
        <taxon>Bacteria</taxon>
        <taxon>Pseudomonadati</taxon>
        <taxon>Acidobacteriota</taxon>
        <taxon>Terriglobia</taxon>
        <taxon>Terriglobales</taxon>
        <taxon>Acidobacteriaceae</taxon>
        <taxon>Terriglobus</taxon>
    </lineage>
</organism>
<dbReference type="InterPro" id="IPR008969">
    <property type="entry name" value="CarboxyPept-like_regulatory"/>
</dbReference>
<keyword evidence="4" id="KW-1185">Reference proteome</keyword>
<dbReference type="InterPro" id="IPR039426">
    <property type="entry name" value="TonB-dep_rcpt-like"/>
</dbReference>